<name>A0AAD9HWH6_9PEZI</name>
<keyword evidence="1" id="KW-0732">Signal</keyword>
<feature type="chain" id="PRO_5042276077" evidence="1">
    <location>
        <begin position="21"/>
        <end position="203"/>
    </location>
</feature>
<dbReference type="EMBL" id="JAQQPM010000001">
    <property type="protein sequence ID" value="KAK2066844.1"/>
    <property type="molecule type" value="Genomic_DNA"/>
</dbReference>
<feature type="signal peptide" evidence="1">
    <location>
        <begin position="1"/>
        <end position="20"/>
    </location>
</feature>
<proteinExistence type="predicted"/>
<dbReference type="AlphaFoldDB" id="A0AAD9HWH6"/>
<accession>A0AAD9HWH6</accession>
<reference evidence="2" key="1">
    <citation type="journal article" date="2023" name="Mol. Plant Microbe Interact.">
        <title>Elucidating the Obligate Nature and Biological Capacity of an Invasive Fungal Corn Pathogen.</title>
        <authorList>
            <person name="MacCready J.S."/>
            <person name="Roggenkamp E.M."/>
            <person name="Gdanetz K."/>
            <person name="Chilvers M.I."/>
        </authorList>
    </citation>
    <scope>NUCLEOTIDE SEQUENCE</scope>
    <source>
        <strain evidence="2">PM02</strain>
    </source>
</reference>
<evidence type="ECO:0000313" key="2">
    <source>
        <dbReference type="EMBL" id="KAK2066844.1"/>
    </source>
</evidence>
<protein>
    <submittedName>
        <fullName evidence="2">Uncharacterized protein</fullName>
    </submittedName>
</protein>
<organism evidence="2 3">
    <name type="scientific">Phyllachora maydis</name>
    <dbReference type="NCBI Taxonomy" id="1825666"/>
    <lineage>
        <taxon>Eukaryota</taxon>
        <taxon>Fungi</taxon>
        <taxon>Dikarya</taxon>
        <taxon>Ascomycota</taxon>
        <taxon>Pezizomycotina</taxon>
        <taxon>Sordariomycetes</taxon>
        <taxon>Sordariomycetidae</taxon>
        <taxon>Phyllachorales</taxon>
        <taxon>Phyllachoraceae</taxon>
        <taxon>Phyllachora</taxon>
    </lineage>
</organism>
<comment type="caution">
    <text evidence="2">The sequence shown here is derived from an EMBL/GenBank/DDBJ whole genome shotgun (WGS) entry which is preliminary data.</text>
</comment>
<evidence type="ECO:0000313" key="3">
    <source>
        <dbReference type="Proteomes" id="UP001217918"/>
    </source>
</evidence>
<keyword evidence="3" id="KW-1185">Reference proteome</keyword>
<gene>
    <name evidence="2" type="ORF">P8C59_000626</name>
</gene>
<evidence type="ECO:0000256" key="1">
    <source>
        <dbReference type="SAM" id="SignalP"/>
    </source>
</evidence>
<sequence length="203" mass="22897">MLITSSLWALIALASRAGLASPIKVERDDGSLARRAICPKYVLATNRFYEAAPEPLAKHLFGCTVVFIVSERGFWIGHFWEGSTENGRDGGGDKTWTRSNGELVQDSREEYQMQIDWLLEKGLQCPFALGSLPHANVKRVTYRREGLRPESDPVVQQGLGSTVLIQFTPNSGDDMAMVRIWNDDNLEPIFERTWKNRKQVKVS</sequence>
<dbReference type="Proteomes" id="UP001217918">
    <property type="component" value="Unassembled WGS sequence"/>
</dbReference>